<sequence length="78" mass="8406">MALLRDSHPLRGDQIGDYLSLRCSSTSVSMALLRDSQPLCGSPRRTSPLGSLSLSPEGARVSILSSIQRLISYLCSIN</sequence>
<reference evidence="1 2" key="1">
    <citation type="journal article" date="2020" name="BMC Genomics">
        <title>Intraspecific diversification of the crop wild relative Brassica cretica Lam. using demographic model selection.</title>
        <authorList>
            <person name="Kioukis A."/>
            <person name="Michalopoulou V.A."/>
            <person name="Briers L."/>
            <person name="Pirintsos S."/>
            <person name="Studholme D.J."/>
            <person name="Pavlidis P."/>
            <person name="Sarris P.F."/>
        </authorList>
    </citation>
    <scope>NUCLEOTIDE SEQUENCE [LARGE SCALE GENOMIC DNA]</scope>
    <source>
        <strain evidence="2">cv. PFS-1207/04</strain>
    </source>
</reference>
<evidence type="ECO:0000313" key="2">
    <source>
        <dbReference type="Proteomes" id="UP000266723"/>
    </source>
</evidence>
<proteinExistence type="predicted"/>
<comment type="caution">
    <text evidence="1">The sequence shown here is derived from an EMBL/GenBank/DDBJ whole genome shotgun (WGS) entry which is preliminary data.</text>
</comment>
<protein>
    <submittedName>
        <fullName evidence="1">Uncharacterized protein</fullName>
    </submittedName>
</protein>
<name>A0ABQ7C6M7_BRACR</name>
<gene>
    <name evidence="1" type="ORF">DY000_02004651</name>
</gene>
<organism evidence="1 2">
    <name type="scientific">Brassica cretica</name>
    <name type="common">Mustard</name>
    <dbReference type="NCBI Taxonomy" id="69181"/>
    <lineage>
        <taxon>Eukaryota</taxon>
        <taxon>Viridiplantae</taxon>
        <taxon>Streptophyta</taxon>
        <taxon>Embryophyta</taxon>
        <taxon>Tracheophyta</taxon>
        <taxon>Spermatophyta</taxon>
        <taxon>Magnoliopsida</taxon>
        <taxon>eudicotyledons</taxon>
        <taxon>Gunneridae</taxon>
        <taxon>Pentapetalae</taxon>
        <taxon>rosids</taxon>
        <taxon>malvids</taxon>
        <taxon>Brassicales</taxon>
        <taxon>Brassicaceae</taxon>
        <taxon>Brassiceae</taxon>
        <taxon>Brassica</taxon>
    </lineage>
</organism>
<dbReference type="EMBL" id="QGKV02000832">
    <property type="protein sequence ID" value="KAF3547365.1"/>
    <property type="molecule type" value="Genomic_DNA"/>
</dbReference>
<dbReference type="Proteomes" id="UP000266723">
    <property type="component" value="Unassembled WGS sequence"/>
</dbReference>
<keyword evidence="2" id="KW-1185">Reference proteome</keyword>
<accession>A0ABQ7C6M7</accession>
<evidence type="ECO:0000313" key="1">
    <source>
        <dbReference type="EMBL" id="KAF3547365.1"/>
    </source>
</evidence>